<dbReference type="EMBL" id="JAPWTK010000001">
    <property type="protein sequence ID" value="KAJ8963197.1"/>
    <property type="molecule type" value="Genomic_DNA"/>
</dbReference>
<evidence type="ECO:0000313" key="8">
    <source>
        <dbReference type="EMBL" id="KAJ8963197.1"/>
    </source>
</evidence>
<dbReference type="Proteomes" id="UP001162162">
    <property type="component" value="Unassembled WGS sequence"/>
</dbReference>
<dbReference type="PANTHER" id="PTHR13224">
    <property type="entry name" value="THYROID HORMONE RECEPTOR-ASSOCIATED PROTEIN-RELATED"/>
    <property type="match status" value="1"/>
</dbReference>
<gene>
    <name evidence="8" type="ORF">NQ318_018663</name>
</gene>
<protein>
    <recommendedName>
        <fullName evidence="7">Mediator complex subunit 16 C-terminal domain-containing protein</fullName>
    </recommendedName>
</protein>
<evidence type="ECO:0000256" key="5">
    <source>
        <dbReference type="ARBA" id="ARBA00023163"/>
    </source>
</evidence>
<accession>A0AAV8ZIN5</accession>
<keyword evidence="4" id="KW-0010">Activator</keyword>
<keyword evidence="5" id="KW-0804">Transcription</keyword>
<evidence type="ECO:0000259" key="7">
    <source>
        <dbReference type="Pfam" id="PF20719"/>
    </source>
</evidence>
<comment type="caution">
    <text evidence="8">The sequence shown here is derived from an EMBL/GenBank/DDBJ whole genome shotgun (WGS) entry which is preliminary data.</text>
</comment>
<dbReference type="InterPro" id="IPR048338">
    <property type="entry name" value="Mediator_Med16"/>
</dbReference>
<keyword evidence="9" id="KW-1185">Reference proteome</keyword>
<dbReference type="InterPro" id="IPR048339">
    <property type="entry name" value="Mediator_Med16_C"/>
</dbReference>
<dbReference type="PANTHER" id="PTHR13224:SF6">
    <property type="entry name" value="MEDIATOR OF RNA POLYMERASE II TRANSCRIPTION SUBUNIT 16"/>
    <property type="match status" value="1"/>
</dbReference>
<evidence type="ECO:0000256" key="2">
    <source>
        <dbReference type="ARBA" id="ARBA00006543"/>
    </source>
</evidence>
<evidence type="ECO:0000256" key="3">
    <source>
        <dbReference type="ARBA" id="ARBA00023015"/>
    </source>
</evidence>
<feature type="domain" description="Mediator complex subunit 16 C-terminal" evidence="7">
    <location>
        <begin position="50"/>
        <end position="123"/>
    </location>
</feature>
<dbReference type="AlphaFoldDB" id="A0AAV8ZIN5"/>
<evidence type="ECO:0000256" key="6">
    <source>
        <dbReference type="ARBA" id="ARBA00023242"/>
    </source>
</evidence>
<keyword evidence="6" id="KW-0539">Nucleus</keyword>
<evidence type="ECO:0000313" key="9">
    <source>
        <dbReference type="Proteomes" id="UP001162162"/>
    </source>
</evidence>
<dbReference type="GO" id="GO:0016592">
    <property type="term" value="C:mediator complex"/>
    <property type="evidence" value="ECO:0007669"/>
    <property type="project" value="TreeGrafter"/>
</dbReference>
<reference evidence="8" key="1">
    <citation type="journal article" date="2023" name="Insect Mol. Biol.">
        <title>Genome sequencing provides insights into the evolution of gene families encoding plant cell wall-degrading enzymes in longhorned beetles.</title>
        <authorList>
            <person name="Shin N.R."/>
            <person name="Okamura Y."/>
            <person name="Kirsch R."/>
            <person name="Pauchet Y."/>
        </authorList>
    </citation>
    <scope>NUCLEOTIDE SEQUENCE</scope>
    <source>
        <strain evidence="8">AMC_N1</strain>
    </source>
</reference>
<keyword evidence="3" id="KW-0805">Transcription regulation</keyword>
<comment type="similarity">
    <text evidence="2">Belongs to the Mediator complex subunit 16 family.</text>
</comment>
<evidence type="ECO:0000256" key="1">
    <source>
        <dbReference type="ARBA" id="ARBA00004123"/>
    </source>
</evidence>
<dbReference type="GO" id="GO:0045893">
    <property type="term" value="P:positive regulation of DNA-templated transcription"/>
    <property type="evidence" value="ECO:0007669"/>
    <property type="project" value="TreeGrafter"/>
</dbReference>
<sequence length="123" mass="13808">MFPLINREVNKFEVRIDECCLLPSQVQIQLLQPSNNRTVLASPQLAQQILPLQLEFNNEPECLACTSDVGAGQTVDSIRHLYLGRTPRAIKQCVRCGCSAGTVPVTRTAAIRAWDQRWLRSCQ</sequence>
<organism evidence="8 9">
    <name type="scientific">Aromia moschata</name>
    <dbReference type="NCBI Taxonomy" id="1265417"/>
    <lineage>
        <taxon>Eukaryota</taxon>
        <taxon>Metazoa</taxon>
        <taxon>Ecdysozoa</taxon>
        <taxon>Arthropoda</taxon>
        <taxon>Hexapoda</taxon>
        <taxon>Insecta</taxon>
        <taxon>Pterygota</taxon>
        <taxon>Neoptera</taxon>
        <taxon>Endopterygota</taxon>
        <taxon>Coleoptera</taxon>
        <taxon>Polyphaga</taxon>
        <taxon>Cucujiformia</taxon>
        <taxon>Chrysomeloidea</taxon>
        <taxon>Cerambycidae</taxon>
        <taxon>Cerambycinae</taxon>
        <taxon>Callichromatini</taxon>
        <taxon>Aromia</taxon>
    </lineage>
</organism>
<proteinExistence type="inferred from homology"/>
<dbReference type="Pfam" id="PF20719">
    <property type="entry name" value="Med16_C"/>
    <property type="match status" value="1"/>
</dbReference>
<comment type="subcellular location">
    <subcellularLocation>
        <location evidence="1">Nucleus</location>
    </subcellularLocation>
</comment>
<evidence type="ECO:0000256" key="4">
    <source>
        <dbReference type="ARBA" id="ARBA00023159"/>
    </source>
</evidence>
<name>A0AAV8ZIN5_9CUCU</name>